<feature type="region of interest" description="Disordered" evidence="6">
    <location>
        <begin position="298"/>
        <end position="321"/>
    </location>
</feature>
<comment type="similarity">
    <text evidence="2">Belongs to the eukaryotic ribosomal protein eS27 family.</text>
</comment>
<name>A0AAD9ID78_9PEZI</name>
<dbReference type="InterPro" id="IPR000592">
    <property type="entry name" value="Ribosomal_eS27"/>
</dbReference>
<evidence type="ECO:0008006" key="9">
    <source>
        <dbReference type="Google" id="ProtNLM"/>
    </source>
</evidence>
<dbReference type="GO" id="GO:0006412">
    <property type="term" value="P:translation"/>
    <property type="evidence" value="ECO:0007669"/>
    <property type="project" value="InterPro"/>
</dbReference>
<dbReference type="PANTHER" id="PTHR11594">
    <property type="entry name" value="40S RIBOSOMAL PROTEIN S27"/>
    <property type="match status" value="1"/>
</dbReference>
<dbReference type="Pfam" id="PF04938">
    <property type="entry name" value="SIP1"/>
    <property type="match status" value="1"/>
</dbReference>
<dbReference type="EMBL" id="JAQQPM010000009">
    <property type="protein sequence ID" value="KAK2075298.1"/>
    <property type="molecule type" value="Genomic_DNA"/>
</dbReference>
<feature type="compositionally biased region" description="Acidic residues" evidence="6">
    <location>
        <begin position="307"/>
        <end position="316"/>
    </location>
</feature>
<keyword evidence="4" id="KW-0689">Ribosomal protein</keyword>
<reference evidence="7" key="1">
    <citation type="journal article" date="2023" name="Mol. Plant Microbe Interact.">
        <title>Elucidating the Obligate Nature and Biological Capacity of an Invasive Fungal Corn Pathogen.</title>
        <authorList>
            <person name="MacCready J.S."/>
            <person name="Roggenkamp E.M."/>
            <person name="Gdanetz K."/>
            <person name="Chilvers M.I."/>
        </authorList>
    </citation>
    <scope>NUCLEOTIDE SEQUENCE</scope>
    <source>
        <strain evidence="7">PM02</strain>
    </source>
</reference>
<accession>A0AAD9ID78</accession>
<evidence type="ECO:0000313" key="7">
    <source>
        <dbReference type="EMBL" id="KAK2075298.1"/>
    </source>
</evidence>
<evidence type="ECO:0000256" key="4">
    <source>
        <dbReference type="ARBA" id="ARBA00022980"/>
    </source>
</evidence>
<dbReference type="FunFam" id="2.20.25.100:FF:000001">
    <property type="entry name" value="40S ribosomal protein S27"/>
    <property type="match status" value="1"/>
</dbReference>
<keyword evidence="3" id="KW-0862">Zinc</keyword>
<dbReference type="GO" id="GO:0000387">
    <property type="term" value="P:spliceosomal snRNP assembly"/>
    <property type="evidence" value="ECO:0007669"/>
    <property type="project" value="InterPro"/>
</dbReference>
<proteinExistence type="inferred from homology"/>
<evidence type="ECO:0000256" key="2">
    <source>
        <dbReference type="ARBA" id="ARBA00010919"/>
    </source>
</evidence>
<keyword evidence="5" id="KW-0687">Ribonucleoprotein</keyword>
<dbReference type="GO" id="GO:1990904">
    <property type="term" value="C:ribonucleoprotein complex"/>
    <property type="evidence" value="ECO:0007669"/>
    <property type="project" value="UniProtKB-KW"/>
</dbReference>
<comment type="caution">
    <text evidence="7">The sequence shown here is derived from an EMBL/GenBank/DDBJ whole genome shotgun (WGS) entry which is preliminary data.</text>
</comment>
<dbReference type="InterPro" id="IPR023407">
    <property type="entry name" value="Ribosomal_eS27_Zn-bd_dom_sf"/>
</dbReference>
<dbReference type="HAMAP" id="MF_00371">
    <property type="entry name" value="Ribosomal_eS27"/>
    <property type="match status" value="1"/>
</dbReference>
<dbReference type="GO" id="GO:0003735">
    <property type="term" value="F:structural constituent of ribosome"/>
    <property type="evidence" value="ECO:0007669"/>
    <property type="project" value="InterPro"/>
</dbReference>
<dbReference type="SUPFAM" id="SSF57829">
    <property type="entry name" value="Zn-binding ribosomal proteins"/>
    <property type="match status" value="1"/>
</dbReference>
<evidence type="ECO:0000256" key="5">
    <source>
        <dbReference type="ARBA" id="ARBA00023274"/>
    </source>
</evidence>
<dbReference type="InterPro" id="IPR011332">
    <property type="entry name" value="Ribosomal_zn-bd"/>
</dbReference>
<evidence type="ECO:0000256" key="6">
    <source>
        <dbReference type="SAM" id="MobiDB-lite"/>
    </source>
</evidence>
<dbReference type="Pfam" id="PF01667">
    <property type="entry name" value="Ribosomal_S27e"/>
    <property type="match status" value="1"/>
</dbReference>
<dbReference type="GO" id="GO:0005840">
    <property type="term" value="C:ribosome"/>
    <property type="evidence" value="ECO:0007669"/>
    <property type="project" value="UniProtKB-KW"/>
</dbReference>
<comment type="cofactor">
    <cofactor evidence="1">
        <name>Zn(2+)</name>
        <dbReference type="ChEBI" id="CHEBI:29105"/>
    </cofactor>
</comment>
<dbReference type="InterPro" id="IPR035426">
    <property type="entry name" value="Gemin2/Brr1"/>
</dbReference>
<evidence type="ECO:0000256" key="3">
    <source>
        <dbReference type="ARBA" id="ARBA00022833"/>
    </source>
</evidence>
<dbReference type="Gene3D" id="2.20.25.100">
    <property type="entry name" value="Zn-binding ribosomal proteins"/>
    <property type="match status" value="1"/>
</dbReference>
<organism evidence="7 8">
    <name type="scientific">Phyllachora maydis</name>
    <dbReference type="NCBI Taxonomy" id="1825666"/>
    <lineage>
        <taxon>Eukaryota</taxon>
        <taxon>Fungi</taxon>
        <taxon>Dikarya</taxon>
        <taxon>Ascomycota</taxon>
        <taxon>Pezizomycotina</taxon>
        <taxon>Sordariomycetes</taxon>
        <taxon>Sordariomycetidae</taxon>
        <taxon>Phyllachorales</taxon>
        <taxon>Phyllachoraceae</taxon>
        <taxon>Phyllachora</taxon>
    </lineage>
</organism>
<evidence type="ECO:0000313" key="8">
    <source>
        <dbReference type="Proteomes" id="UP001217918"/>
    </source>
</evidence>
<dbReference type="AlphaFoldDB" id="A0AAD9ID78"/>
<sequence>MVLAVDYLNPSPVAEARKHKLKTLVPTPRSFFMDVKCPGCFTITTVFSHAQTVVICQGCTTVLCQPTGDEALEYLKSVRTQADSIPSLLVAPRAGPPVSSDGELGGDMDRSINTNGIGNAPGYYEDGAYIAAPDPVKREEHDDSVADNHEQLLHQRYFNSLINKFHNLRTQLRQEPSFEAIAALPLDHETRVGRFGSSKPTFLMWTDRIRRTDPLPVQVAAMNRQSVVRLIRVILGSKFLRRGCELRERTSRWIWALLARLPDQGELDYVDAGWVRALGKRAVLMMVSIADMTALQEEVDGGLGGEDASEDEEEYREDSVKLEQHAGLTPPLEATGNPVEKTQDEATDILIDNQKPLTDQHMSPLTAGDDVDGEMDMDLEDGEVPDDPPEASVAEADLAAAKARLLAQVSEVPSWGKCDVQASAGGDLVVDESEPFDEIRARVNMRATLNMVLTVAGEFYGQRDLLEFRNPFTTM</sequence>
<protein>
    <recommendedName>
        <fullName evidence="9">40S ribosomal protein S27</fullName>
    </recommendedName>
</protein>
<gene>
    <name evidence="7" type="ORF">P8C59_009436</name>
</gene>
<dbReference type="Gene3D" id="1.20.58.1070">
    <property type="match status" value="1"/>
</dbReference>
<dbReference type="Proteomes" id="UP001217918">
    <property type="component" value="Unassembled WGS sequence"/>
</dbReference>
<evidence type="ECO:0000256" key="1">
    <source>
        <dbReference type="ARBA" id="ARBA00001947"/>
    </source>
</evidence>
<keyword evidence="8" id="KW-1185">Reference proteome</keyword>